<feature type="compositionally biased region" description="Basic and acidic residues" evidence="1">
    <location>
        <begin position="1"/>
        <end position="19"/>
    </location>
</feature>
<dbReference type="Gene3D" id="3.40.50.720">
    <property type="entry name" value="NAD(P)-binding Rossmann-like Domain"/>
    <property type="match status" value="1"/>
</dbReference>
<evidence type="ECO:0000259" key="2">
    <source>
        <dbReference type="SMART" id="SM00746"/>
    </source>
</evidence>
<dbReference type="EMBL" id="JBHUDB010000011">
    <property type="protein sequence ID" value="MFD1571621.1"/>
    <property type="molecule type" value="Genomic_DNA"/>
</dbReference>
<evidence type="ECO:0000313" key="4">
    <source>
        <dbReference type="Proteomes" id="UP001597185"/>
    </source>
</evidence>
<feature type="region of interest" description="Disordered" evidence="1">
    <location>
        <begin position="282"/>
        <end position="337"/>
    </location>
</feature>
<dbReference type="InterPro" id="IPR052698">
    <property type="entry name" value="MoCofactor_Util/Proc"/>
</dbReference>
<gene>
    <name evidence="3" type="ORF">ACFR9T_13685</name>
</gene>
<dbReference type="InterPro" id="IPR011017">
    <property type="entry name" value="TRASH_dom"/>
</dbReference>
<dbReference type="InterPro" id="IPR009078">
    <property type="entry name" value="Ferritin-like_SF"/>
</dbReference>
<proteinExistence type="predicted"/>
<dbReference type="InterPro" id="IPR012348">
    <property type="entry name" value="RNR-like"/>
</dbReference>
<dbReference type="InterPro" id="IPR007029">
    <property type="entry name" value="YHS_dom"/>
</dbReference>
<feature type="region of interest" description="Disordered" evidence="1">
    <location>
        <begin position="1"/>
        <end position="22"/>
    </location>
</feature>
<feature type="compositionally biased region" description="Low complexity" evidence="1">
    <location>
        <begin position="299"/>
        <end position="319"/>
    </location>
</feature>
<reference evidence="3 4" key="1">
    <citation type="journal article" date="2019" name="Int. J. Syst. Evol. Microbiol.">
        <title>The Global Catalogue of Microorganisms (GCM) 10K type strain sequencing project: providing services to taxonomists for standard genome sequencing and annotation.</title>
        <authorList>
            <consortium name="The Broad Institute Genomics Platform"/>
            <consortium name="The Broad Institute Genome Sequencing Center for Infectious Disease"/>
            <person name="Wu L."/>
            <person name="Ma J."/>
        </authorList>
    </citation>
    <scope>NUCLEOTIDE SEQUENCE [LARGE SCALE GENOMIC DNA]</scope>
    <source>
        <strain evidence="3 4">CGMCC 1.12689</strain>
    </source>
</reference>
<feature type="compositionally biased region" description="Polar residues" evidence="1">
    <location>
        <begin position="282"/>
        <end position="297"/>
    </location>
</feature>
<feature type="compositionally biased region" description="Acidic residues" evidence="1">
    <location>
        <begin position="320"/>
        <end position="331"/>
    </location>
</feature>
<accession>A0ABD6C2K5</accession>
<dbReference type="PANTHER" id="PTHR30388">
    <property type="entry name" value="ALDEHYDE OXIDOREDUCTASE MOLYBDENUM COFACTOR ASSEMBLY PROTEIN"/>
    <property type="match status" value="1"/>
</dbReference>
<dbReference type="Gene3D" id="1.10.620.20">
    <property type="entry name" value="Ribonucleotide Reductase, subunit A"/>
    <property type="match status" value="1"/>
</dbReference>
<dbReference type="RefSeq" id="WP_256417856.1">
    <property type="nucleotide sequence ID" value="NZ_JANHDL010000003.1"/>
</dbReference>
<dbReference type="Pfam" id="PF13478">
    <property type="entry name" value="XdhC_C"/>
    <property type="match status" value="1"/>
</dbReference>
<dbReference type="Pfam" id="PF04945">
    <property type="entry name" value="YHS"/>
    <property type="match status" value="1"/>
</dbReference>
<evidence type="ECO:0000256" key="1">
    <source>
        <dbReference type="SAM" id="MobiDB-lite"/>
    </source>
</evidence>
<dbReference type="Pfam" id="PF02625">
    <property type="entry name" value="XdhC_CoxI"/>
    <property type="match status" value="1"/>
</dbReference>
<sequence>MTHDETAHDGSKETTKIDDGDTAALEATLSERGEPFARVTIVRREPPVSANVGDRALVTPDGEIHGWVGGAACAQSVVATQGVAAIDEGTPRFVGIAPDPVTLDRPGLDAFPMTCHSEGVLELFIEPVTPTTELVIVGDSPVASALARLAAELTLEVTLVVADGDADRDVPADTDVLSTVDHEAIADAVGRSPLVVVASMGEYDARGVAAGVLADAPYIGLVASDERAAEETERAAGLLDRDVGDIVGAVTNPAGVDVAAYTPAAIAASLLAEVVDERSRASSATQGEAAGSGQTPAGSVDAATDSAGTDATGDVPAGSDDADSVDADDADAAGSDSTAIDPVCGMTVDPTTADASVEHDGETYHFCCHGCADSFANDPASYLDEGIEA</sequence>
<dbReference type="PANTHER" id="PTHR30388:SF6">
    <property type="entry name" value="XANTHINE DEHYDROGENASE SUBUNIT A-RELATED"/>
    <property type="match status" value="1"/>
</dbReference>
<evidence type="ECO:0000313" key="3">
    <source>
        <dbReference type="EMBL" id="MFD1571621.1"/>
    </source>
</evidence>
<protein>
    <submittedName>
        <fullName evidence="3">XdhC family protein</fullName>
    </submittedName>
</protein>
<dbReference type="Proteomes" id="UP001597185">
    <property type="component" value="Unassembled WGS sequence"/>
</dbReference>
<comment type="caution">
    <text evidence="3">The sequence shown here is derived from an EMBL/GenBank/DDBJ whole genome shotgun (WGS) entry which is preliminary data.</text>
</comment>
<name>A0ABD6C2K5_9EURY</name>
<dbReference type="InterPro" id="IPR003777">
    <property type="entry name" value="XdhC_CoxI"/>
</dbReference>
<dbReference type="SMART" id="SM00746">
    <property type="entry name" value="TRASH"/>
    <property type="match status" value="1"/>
</dbReference>
<organism evidence="3 4">
    <name type="scientific">Halorubrum laminariae</name>
    <dbReference type="NCBI Taxonomy" id="1433523"/>
    <lineage>
        <taxon>Archaea</taxon>
        <taxon>Methanobacteriati</taxon>
        <taxon>Methanobacteriota</taxon>
        <taxon>Stenosarchaea group</taxon>
        <taxon>Halobacteria</taxon>
        <taxon>Halobacteriales</taxon>
        <taxon>Haloferacaceae</taxon>
        <taxon>Halorubrum</taxon>
    </lineage>
</organism>
<dbReference type="AlphaFoldDB" id="A0ABD6C2K5"/>
<dbReference type="SUPFAM" id="SSF47240">
    <property type="entry name" value="Ferritin-like"/>
    <property type="match status" value="1"/>
</dbReference>
<dbReference type="InterPro" id="IPR027051">
    <property type="entry name" value="XdhC_Rossmann_dom"/>
</dbReference>
<feature type="domain" description="TRASH" evidence="2">
    <location>
        <begin position="341"/>
        <end position="379"/>
    </location>
</feature>
<keyword evidence="4" id="KW-1185">Reference proteome</keyword>